<keyword evidence="3" id="KW-0813">Transport</keyword>
<comment type="caution">
    <text evidence="8">The sequence shown here is derived from an EMBL/GenBank/DDBJ whole genome shotgun (WGS) entry which is preliminary data.</text>
</comment>
<dbReference type="GO" id="GO:0009279">
    <property type="term" value="C:cell outer membrane"/>
    <property type="evidence" value="ECO:0007669"/>
    <property type="project" value="UniProtKB-SubCell"/>
</dbReference>
<dbReference type="GO" id="GO:0015288">
    <property type="term" value="F:porin activity"/>
    <property type="evidence" value="ECO:0007669"/>
    <property type="project" value="TreeGrafter"/>
</dbReference>
<evidence type="ECO:0000256" key="5">
    <source>
        <dbReference type="ARBA" id="ARBA00022692"/>
    </source>
</evidence>
<reference evidence="8 9" key="1">
    <citation type="journal article" date="2014" name="Mol. Biol. Evol.">
        <title>Massive expansion of Ubiquitination-related gene families within the Chlamydiae.</title>
        <authorList>
            <person name="Domman D."/>
            <person name="Collingro A."/>
            <person name="Lagkouvardos I."/>
            <person name="Gehre L."/>
            <person name="Weinmaier T."/>
            <person name="Rattei T."/>
            <person name="Subtil A."/>
            <person name="Horn M."/>
        </authorList>
    </citation>
    <scope>NUCLEOTIDE SEQUENCE [LARGE SCALE GENOMIC DNA]</scope>
    <source>
        <strain evidence="8 9">EI2</strain>
    </source>
</reference>
<proteinExistence type="inferred from homology"/>
<keyword evidence="4" id="KW-1134">Transmembrane beta strand</keyword>
<evidence type="ECO:0000313" key="8">
    <source>
        <dbReference type="EMBL" id="KIC72904.1"/>
    </source>
</evidence>
<dbReference type="PANTHER" id="PTHR30026">
    <property type="entry name" value="OUTER MEMBRANE PROTEIN TOLC"/>
    <property type="match status" value="1"/>
</dbReference>
<dbReference type="GO" id="GO:0015562">
    <property type="term" value="F:efflux transmembrane transporter activity"/>
    <property type="evidence" value="ECO:0007669"/>
    <property type="project" value="InterPro"/>
</dbReference>
<comment type="subcellular location">
    <subcellularLocation>
        <location evidence="1">Cell outer membrane</location>
    </subcellularLocation>
</comment>
<keyword evidence="5" id="KW-0812">Transmembrane</keyword>
<dbReference type="InterPro" id="IPR003423">
    <property type="entry name" value="OMP_efflux"/>
</dbReference>
<keyword evidence="6" id="KW-0472">Membrane</keyword>
<keyword evidence="7" id="KW-0998">Cell outer membrane</keyword>
<evidence type="ECO:0000256" key="6">
    <source>
        <dbReference type="ARBA" id="ARBA00023136"/>
    </source>
</evidence>
<dbReference type="PATRIC" id="fig|362787.3.peg.708"/>
<evidence type="ECO:0000256" key="7">
    <source>
        <dbReference type="ARBA" id="ARBA00023237"/>
    </source>
</evidence>
<sequence length="422" mass="48388">MHVYFLFFSVLVTLLSPLSLVAKLTLEECQTIALENGEKKTIADLQALIAYDRIDEARSTGRPKLNIHGDYMTSGETKHWRHNTRNRHVKVSLVIPICNFGLTKEAVKSQKNLYQSSLHSLDQIKQDILHAVSEAYFELLIFQKLEWIVEESIRSLQRQIEVTQDFLNQGLIHRNEALLFEVQLAQLQQNSMEAKLNTKLATERLNRLMNKNLDTLIEIEDILTFTNQEICLDNLIEAAKLNHPQLLALSAQIQAVKHGYRSEKATLYPNLYAFSNYSNTSDYTLPYCQGLDAGIAIDLSLYDGGYTYAKLRRIKKELSQLEWRYQELERDIELNIRSSFLAIQTALGKIPVAQTGVTLAEENLAITQNLFEEGLVTNLDVVHDHENLLEARVSYFKTLYTYHKSRANLIHSAGMMHKKGYL</sequence>
<gene>
    <name evidence="8" type="primary">tolC</name>
    <name evidence="8" type="ORF">DB44_BY00270</name>
</gene>
<dbReference type="SUPFAM" id="SSF56954">
    <property type="entry name" value="Outer membrane efflux proteins (OEP)"/>
    <property type="match status" value="1"/>
</dbReference>
<dbReference type="InterPro" id="IPR051906">
    <property type="entry name" value="TolC-like"/>
</dbReference>
<evidence type="ECO:0000256" key="2">
    <source>
        <dbReference type="ARBA" id="ARBA00007613"/>
    </source>
</evidence>
<accession>A0A0C1H5Z8</accession>
<name>A0A0C1H5Z8_9BACT</name>
<evidence type="ECO:0000256" key="3">
    <source>
        <dbReference type="ARBA" id="ARBA00022448"/>
    </source>
</evidence>
<organism evidence="8 9">
    <name type="scientific">Candidatus Protochlamydia amoebophila</name>
    <dbReference type="NCBI Taxonomy" id="362787"/>
    <lineage>
        <taxon>Bacteria</taxon>
        <taxon>Pseudomonadati</taxon>
        <taxon>Chlamydiota</taxon>
        <taxon>Chlamydiia</taxon>
        <taxon>Parachlamydiales</taxon>
        <taxon>Parachlamydiaceae</taxon>
        <taxon>Candidatus Protochlamydia</taxon>
    </lineage>
</organism>
<dbReference type="Pfam" id="PF02321">
    <property type="entry name" value="OEP"/>
    <property type="match status" value="2"/>
</dbReference>
<dbReference type="Proteomes" id="UP000031465">
    <property type="component" value="Unassembled WGS sequence"/>
</dbReference>
<protein>
    <submittedName>
        <fullName evidence="8">Putative outer membrane protein TolC</fullName>
    </submittedName>
</protein>
<dbReference type="AlphaFoldDB" id="A0A0C1H5Z8"/>
<dbReference type="GO" id="GO:1990281">
    <property type="term" value="C:efflux pump complex"/>
    <property type="evidence" value="ECO:0007669"/>
    <property type="project" value="TreeGrafter"/>
</dbReference>
<dbReference type="EMBL" id="JSAN01000045">
    <property type="protein sequence ID" value="KIC72904.1"/>
    <property type="molecule type" value="Genomic_DNA"/>
</dbReference>
<evidence type="ECO:0000256" key="1">
    <source>
        <dbReference type="ARBA" id="ARBA00004442"/>
    </source>
</evidence>
<evidence type="ECO:0000313" key="9">
    <source>
        <dbReference type="Proteomes" id="UP000031465"/>
    </source>
</evidence>
<dbReference type="Gene3D" id="1.20.1600.10">
    <property type="entry name" value="Outer membrane efflux proteins (OEP)"/>
    <property type="match status" value="1"/>
</dbReference>
<comment type="similarity">
    <text evidence="2">Belongs to the outer membrane factor (OMF) (TC 1.B.17) family.</text>
</comment>
<dbReference type="RefSeq" id="WP_039357322.1">
    <property type="nucleotide sequence ID" value="NZ_JSAN01000045.1"/>
</dbReference>
<dbReference type="PANTHER" id="PTHR30026:SF20">
    <property type="entry name" value="OUTER MEMBRANE PROTEIN TOLC"/>
    <property type="match status" value="1"/>
</dbReference>
<evidence type="ECO:0000256" key="4">
    <source>
        <dbReference type="ARBA" id="ARBA00022452"/>
    </source>
</evidence>